<dbReference type="Pfam" id="PF01757">
    <property type="entry name" value="Acyl_transf_3"/>
    <property type="match status" value="1"/>
</dbReference>
<keyword evidence="3" id="KW-1003">Cell membrane</keyword>
<keyword evidence="5 7" id="KW-1133">Transmembrane helix</keyword>
<dbReference type="RefSeq" id="WP_422395323.1">
    <property type="nucleotide sequence ID" value="NZ_LR743510.1"/>
</dbReference>
<feature type="transmembrane region" description="Helical" evidence="7">
    <location>
        <begin position="262"/>
        <end position="289"/>
    </location>
</feature>
<feature type="transmembrane region" description="Helical" evidence="7">
    <location>
        <begin position="324"/>
        <end position="345"/>
    </location>
</feature>
<feature type="transmembrane region" description="Helical" evidence="7">
    <location>
        <begin position="107"/>
        <end position="127"/>
    </location>
</feature>
<feature type="domain" description="Acyltransferase 3" evidence="8">
    <location>
        <begin position="36"/>
        <end position="342"/>
    </location>
</feature>
<organism evidence="9">
    <name type="scientific">Methylobacterium bullatum</name>
    <dbReference type="NCBI Taxonomy" id="570505"/>
    <lineage>
        <taxon>Bacteria</taxon>
        <taxon>Pseudomonadati</taxon>
        <taxon>Pseudomonadota</taxon>
        <taxon>Alphaproteobacteria</taxon>
        <taxon>Hyphomicrobiales</taxon>
        <taxon>Methylobacteriaceae</taxon>
        <taxon>Methylobacterium</taxon>
    </lineage>
</organism>
<feature type="transmembrane region" description="Helical" evidence="7">
    <location>
        <begin position="147"/>
        <end position="165"/>
    </location>
</feature>
<evidence type="ECO:0000256" key="3">
    <source>
        <dbReference type="ARBA" id="ARBA00022475"/>
    </source>
</evidence>
<keyword evidence="4 7" id="KW-0812">Transmembrane</keyword>
<evidence type="ECO:0000256" key="1">
    <source>
        <dbReference type="ARBA" id="ARBA00004651"/>
    </source>
</evidence>
<comment type="similarity">
    <text evidence="2">Belongs to the acyltransferase 3 family.</text>
</comment>
<accession>A0A679K0B3</accession>
<geneLocation type="plasmid" evidence="9">
    <name>1</name>
</geneLocation>
<feature type="transmembrane region" description="Helical" evidence="7">
    <location>
        <begin position="201"/>
        <end position="217"/>
    </location>
</feature>
<evidence type="ECO:0000256" key="5">
    <source>
        <dbReference type="ARBA" id="ARBA00022989"/>
    </source>
</evidence>
<dbReference type="AlphaFoldDB" id="A0A679K0B3"/>
<dbReference type="GO" id="GO:0009246">
    <property type="term" value="P:enterobacterial common antigen biosynthetic process"/>
    <property type="evidence" value="ECO:0007669"/>
    <property type="project" value="TreeGrafter"/>
</dbReference>
<keyword evidence="6 7" id="KW-0472">Membrane</keyword>
<sequence>MLVPGLRRSAALAPATQIPGPGAGAGAGAEEALRLAWVDVAKGLCIVLVVMMHSTLGTGNEMGGEGFLHNVVAFAKPFRIPDFFLLSGLFVGRVIDRDWRLFADRRVVHFAYFYLLWVLIQSAVKYGQIVDGAGPGAFLAHLAHALVEPYSTLWFIYLLAVFSVLTKLLRGLHPALLLGGAALLQSLPLDGYSDLVTEFCGRYVWFVAGYLFAARIFRFADLVRRHPRAALVGLAAWAVVNGLFAFTATGHATFPTLASLPLVSLALGGAGALAIVAVGALLTLAGGPLTAALRACGERSIVIYLAFFLPMAATRMLIVKTGAVTDIGLASLVVTLVAVLVPLAIERVVRHTPFVFLFRRPAAFHIVAETPPRSATTAAAR</sequence>
<dbReference type="GO" id="GO:0005886">
    <property type="term" value="C:plasma membrane"/>
    <property type="evidence" value="ECO:0007669"/>
    <property type="project" value="UniProtKB-SubCell"/>
</dbReference>
<dbReference type="PANTHER" id="PTHR40074:SF4">
    <property type="entry name" value="INNER MEMBRANE PROTEIN YCFT"/>
    <property type="match status" value="1"/>
</dbReference>
<dbReference type="EMBL" id="LR743510">
    <property type="protein sequence ID" value="CAA2137557.1"/>
    <property type="molecule type" value="Genomic_DNA"/>
</dbReference>
<gene>
    <name evidence="9" type="primary">ycfT</name>
    <name evidence="9" type="ORF">MBLL_00715</name>
</gene>
<dbReference type="PANTHER" id="PTHR40074">
    <property type="entry name" value="O-ACETYLTRANSFERASE WECH"/>
    <property type="match status" value="1"/>
</dbReference>
<evidence type="ECO:0000256" key="4">
    <source>
        <dbReference type="ARBA" id="ARBA00022692"/>
    </source>
</evidence>
<evidence type="ECO:0000256" key="7">
    <source>
        <dbReference type="SAM" id="Phobius"/>
    </source>
</evidence>
<name>A0A679K0B3_9HYPH</name>
<keyword evidence="9" id="KW-0614">Plasmid</keyword>
<evidence type="ECO:0000256" key="6">
    <source>
        <dbReference type="ARBA" id="ARBA00023136"/>
    </source>
</evidence>
<dbReference type="InterPro" id="IPR002656">
    <property type="entry name" value="Acyl_transf_3_dom"/>
</dbReference>
<evidence type="ECO:0000256" key="2">
    <source>
        <dbReference type="ARBA" id="ARBA00007400"/>
    </source>
</evidence>
<protein>
    <submittedName>
        <fullName evidence="9">Inner membrane protein YcfT</fullName>
    </submittedName>
</protein>
<reference evidence="9" key="1">
    <citation type="submission" date="2019-12" db="EMBL/GenBank/DDBJ databases">
        <authorList>
            <person name="Cremers G."/>
        </authorList>
    </citation>
    <scope>NUCLEOTIDE SEQUENCE</scope>
    <source>
        <strain evidence="9">Mbul2</strain>
        <plasmid evidence="9">1</plasmid>
    </source>
</reference>
<comment type="subcellular location">
    <subcellularLocation>
        <location evidence="1">Cell membrane</location>
        <topology evidence="1">Multi-pass membrane protein</topology>
    </subcellularLocation>
</comment>
<feature type="transmembrane region" description="Helical" evidence="7">
    <location>
        <begin position="229"/>
        <end position="250"/>
    </location>
</feature>
<dbReference type="GO" id="GO:0016413">
    <property type="term" value="F:O-acetyltransferase activity"/>
    <property type="evidence" value="ECO:0007669"/>
    <property type="project" value="TreeGrafter"/>
</dbReference>
<proteinExistence type="inferred from homology"/>
<evidence type="ECO:0000259" key="8">
    <source>
        <dbReference type="Pfam" id="PF01757"/>
    </source>
</evidence>
<feature type="transmembrane region" description="Helical" evidence="7">
    <location>
        <begin position="172"/>
        <end position="189"/>
    </location>
</feature>
<feature type="transmembrane region" description="Helical" evidence="7">
    <location>
        <begin position="301"/>
        <end position="318"/>
    </location>
</feature>
<evidence type="ECO:0000313" key="9">
    <source>
        <dbReference type="EMBL" id="CAA2137557.1"/>
    </source>
</evidence>